<dbReference type="EMBL" id="WUBL01000049">
    <property type="protein sequence ID" value="KAF2968556.1"/>
    <property type="molecule type" value="Genomic_DNA"/>
</dbReference>
<feature type="compositionally biased region" description="Low complexity" evidence="2">
    <location>
        <begin position="10"/>
        <end position="22"/>
    </location>
</feature>
<sequence>MATEPSETTAVPASISAAPVVPNTHWTQPQQDDQDDQDDDDEEEEGEEEAFDDGDSALGDDSASTTASLSASILEYRTFHGRTYHSLQGTAEHWTPNDDAHLESMDCVHHLLTLLFDNKLYLAPIPEGAIKVLDIGCGTGIWAIDFADAHPEAEVIGTDISPSQPEWVPPNLKFEIEDCTQPWTYARNSFDFIHLRYLFGAIPDWDALYLEAFKACKPGCWVEAVDPSVNLRSDDGSVREGTALYDWGRLFNEASTKYGRTMSMVDDGATVESFKRAGFIDVHSRRFKLPATPWPKDQKLQQLGAFSRLAMEQDLDGYAMYLFTNALGWSEQQVTVYLARVRKEMRDMRMQAYFLVEAVYGRKPEQ</sequence>
<dbReference type="InterPro" id="IPR029063">
    <property type="entry name" value="SAM-dependent_MTases_sf"/>
</dbReference>
<feature type="region of interest" description="Disordered" evidence="2">
    <location>
        <begin position="1"/>
        <end position="64"/>
    </location>
</feature>
<reference evidence="3 4" key="1">
    <citation type="submission" date="2019-12" db="EMBL/GenBank/DDBJ databases">
        <title>Draft genome sequence of the ascomycete Xylaria multiplex DSM 110363.</title>
        <authorList>
            <person name="Buettner E."/>
            <person name="Kellner H."/>
        </authorList>
    </citation>
    <scope>NUCLEOTIDE SEQUENCE [LARGE SCALE GENOMIC DNA]</scope>
    <source>
        <strain evidence="3 4">DSM 110363</strain>
    </source>
</reference>
<organism evidence="3 4">
    <name type="scientific">Xylaria multiplex</name>
    <dbReference type="NCBI Taxonomy" id="323545"/>
    <lineage>
        <taxon>Eukaryota</taxon>
        <taxon>Fungi</taxon>
        <taxon>Dikarya</taxon>
        <taxon>Ascomycota</taxon>
        <taxon>Pezizomycotina</taxon>
        <taxon>Sordariomycetes</taxon>
        <taxon>Xylariomycetidae</taxon>
        <taxon>Xylariales</taxon>
        <taxon>Xylariaceae</taxon>
        <taxon>Xylaria</taxon>
    </lineage>
</organism>
<dbReference type="SUPFAM" id="SSF53335">
    <property type="entry name" value="S-adenosyl-L-methionine-dependent methyltransferases"/>
    <property type="match status" value="1"/>
</dbReference>
<dbReference type="InParanoid" id="A0A7C8N563"/>
<dbReference type="OrthoDB" id="2013972at2759"/>
<evidence type="ECO:0000313" key="4">
    <source>
        <dbReference type="Proteomes" id="UP000481858"/>
    </source>
</evidence>
<dbReference type="CDD" id="cd02440">
    <property type="entry name" value="AdoMet_MTases"/>
    <property type="match status" value="1"/>
</dbReference>
<comment type="caution">
    <text evidence="3">The sequence shown here is derived from an EMBL/GenBank/DDBJ whole genome shotgun (WGS) entry which is preliminary data.</text>
</comment>
<dbReference type="AlphaFoldDB" id="A0A7C8N563"/>
<dbReference type="Proteomes" id="UP000481858">
    <property type="component" value="Unassembled WGS sequence"/>
</dbReference>
<evidence type="ECO:0000256" key="1">
    <source>
        <dbReference type="ARBA" id="ARBA00038158"/>
    </source>
</evidence>
<feature type="compositionally biased region" description="Acidic residues" evidence="2">
    <location>
        <begin position="32"/>
        <end position="55"/>
    </location>
</feature>
<dbReference type="Gene3D" id="3.40.50.150">
    <property type="entry name" value="Vaccinia Virus protein VP39"/>
    <property type="match status" value="1"/>
</dbReference>
<dbReference type="Pfam" id="PF13489">
    <property type="entry name" value="Methyltransf_23"/>
    <property type="match status" value="1"/>
</dbReference>
<evidence type="ECO:0008006" key="5">
    <source>
        <dbReference type="Google" id="ProtNLM"/>
    </source>
</evidence>
<gene>
    <name evidence="3" type="ORF">GQX73_g5043</name>
</gene>
<accession>A0A7C8N563</accession>
<dbReference type="PANTHER" id="PTHR43591:SF10">
    <property type="entry name" value="ABC TRANSMEMBRANE TYPE-1 DOMAIN-CONTAINING PROTEIN-RELATED"/>
    <property type="match status" value="1"/>
</dbReference>
<evidence type="ECO:0000313" key="3">
    <source>
        <dbReference type="EMBL" id="KAF2968556.1"/>
    </source>
</evidence>
<comment type="similarity">
    <text evidence="1">Belongs to the methyltransferase superfamily. LaeA methyltransferase family.</text>
</comment>
<keyword evidence="4" id="KW-1185">Reference proteome</keyword>
<proteinExistence type="inferred from homology"/>
<dbReference type="GO" id="GO:0008168">
    <property type="term" value="F:methyltransferase activity"/>
    <property type="evidence" value="ECO:0007669"/>
    <property type="project" value="TreeGrafter"/>
</dbReference>
<protein>
    <recommendedName>
        <fullName evidence="5">Methyltransferase domain-containing protein</fullName>
    </recommendedName>
</protein>
<dbReference type="PANTHER" id="PTHR43591">
    <property type="entry name" value="METHYLTRANSFERASE"/>
    <property type="match status" value="1"/>
</dbReference>
<name>A0A7C8N563_9PEZI</name>
<evidence type="ECO:0000256" key="2">
    <source>
        <dbReference type="SAM" id="MobiDB-lite"/>
    </source>
</evidence>